<keyword evidence="3" id="KW-1185">Reference proteome</keyword>
<sequence>MCMGVLSPIPFLRFTRLKLLLARDTSRLTDENVLNGPVDHAALRHTTDTICTCEYEKRQEGGGETEEEARGSSVEDGETAWRPLLGGYTCSTAAIPSATTTESPSRGHHTSNSCWPALLVFARCFARTHFVLLFIQLPIS</sequence>
<name>A0A154PMT2_DUFNO</name>
<protein>
    <submittedName>
        <fullName evidence="2">Uncharacterized protein</fullName>
    </submittedName>
</protein>
<evidence type="ECO:0000256" key="1">
    <source>
        <dbReference type="SAM" id="MobiDB-lite"/>
    </source>
</evidence>
<dbReference type="EMBL" id="KQ434991">
    <property type="protein sequence ID" value="KZC13176.1"/>
    <property type="molecule type" value="Genomic_DNA"/>
</dbReference>
<dbReference type="Proteomes" id="UP000076502">
    <property type="component" value="Unassembled WGS sequence"/>
</dbReference>
<proteinExistence type="predicted"/>
<gene>
    <name evidence="2" type="ORF">WN55_05908</name>
</gene>
<evidence type="ECO:0000313" key="3">
    <source>
        <dbReference type="Proteomes" id="UP000076502"/>
    </source>
</evidence>
<dbReference type="AlphaFoldDB" id="A0A154PMT2"/>
<accession>A0A154PMT2</accession>
<evidence type="ECO:0000313" key="2">
    <source>
        <dbReference type="EMBL" id="KZC13176.1"/>
    </source>
</evidence>
<feature type="region of interest" description="Disordered" evidence="1">
    <location>
        <begin position="57"/>
        <end position="77"/>
    </location>
</feature>
<reference evidence="2 3" key="1">
    <citation type="submission" date="2015-07" db="EMBL/GenBank/DDBJ databases">
        <title>The genome of Dufourea novaeangliae.</title>
        <authorList>
            <person name="Pan H."/>
            <person name="Kapheim K."/>
        </authorList>
    </citation>
    <scope>NUCLEOTIDE SEQUENCE [LARGE SCALE GENOMIC DNA]</scope>
    <source>
        <strain evidence="2">0120121106</strain>
        <tissue evidence="2">Whole body</tissue>
    </source>
</reference>
<organism evidence="2 3">
    <name type="scientific">Dufourea novaeangliae</name>
    <name type="common">Sweat bee</name>
    <dbReference type="NCBI Taxonomy" id="178035"/>
    <lineage>
        <taxon>Eukaryota</taxon>
        <taxon>Metazoa</taxon>
        <taxon>Ecdysozoa</taxon>
        <taxon>Arthropoda</taxon>
        <taxon>Hexapoda</taxon>
        <taxon>Insecta</taxon>
        <taxon>Pterygota</taxon>
        <taxon>Neoptera</taxon>
        <taxon>Endopterygota</taxon>
        <taxon>Hymenoptera</taxon>
        <taxon>Apocrita</taxon>
        <taxon>Aculeata</taxon>
        <taxon>Apoidea</taxon>
        <taxon>Anthophila</taxon>
        <taxon>Halictidae</taxon>
        <taxon>Rophitinae</taxon>
        <taxon>Dufourea</taxon>
    </lineage>
</organism>